<dbReference type="GeneID" id="87900047"/>
<dbReference type="RefSeq" id="XP_062729595.1">
    <property type="nucleotide sequence ID" value="XM_062880565.1"/>
</dbReference>
<comment type="caution">
    <text evidence="2">The sequence shown here is derived from an EMBL/GenBank/DDBJ whole genome shotgun (WGS) entry which is preliminary data.</text>
</comment>
<organism evidence="2 3">
    <name type="scientific">Podospora bellae-mahoneyi</name>
    <dbReference type="NCBI Taxonomy" id="2093777"/>
    <lineage>
        <taxon>Eukaryota</taxon>
        <taxon>Fungi</taxon>
        <taxon>Dikarya</taxon>
        <taxon>Ascomycota</taxon>
        <taxon>Pezizomycotina</taxon>
        <taxon>Sordariomycetes</taxon>
        <taxon>Sordariomycetidae</taxon>
        <taxon>Sordariales</taxon>
        <taxon>Podosporaceae</taxon>
        <taxon>Podospora</taxon>
    </lineage>
</organism>
<keyword evidence="3" id="KW-1185">Reference proteome</keyword>
<proteinExistence type="predicted"/>
<accession>A0ABR0FC10</accession>
<evidence type="ECO:0000313" key="2">
    <source>
        <dbReference type="EMBL" id="KAK4640619.1"/>
    </source>
</evidence>
<reference evidence="2 3" key="1">
    <citation type="journal article" date="2023" name="bioRxiv">
        <title>High-quality genome assemblies of four members of thePodospora anserinaspecies complex.</title>
        <authorList>
            <person name="Ament-Velasquez S.L."/>
            <person name="Vogan A.A."/>
            <person name="Wallerman O."/>
            <person name="Hartmann F."/>
            <person name="Gautier V."/>
            <person name="Silar P."/>
            <person name="Giraud T."/>
            <person name="Johannesson H."/>
        </authorList>
    </citation>
    <scope>NUCLEOTIDE SEQUENCE [LARGE SCALE GENOMIC DNA]</scope>
    <source>
        <strain evidence="2 3">CBS 112042</strain>
    </source>
</reference>
<gene>
    <name evidence="2" type="ORF">QC761_601038</name>
</gene>
<protein>
    <submittedName>
        <fullName evidence="2">Uncharacterized protein</fullName>
    </submittedName>
</protein>
<dbReference type="Proteomes" id="UP001322138">
    <property type="component" value="Unassembled WGS sequence"/>
</dbReference>
<keyword evidence="1" id="KW-0812">Transmembrane</keyword>
<evidence type="ECO:0000313" key="3">
    <source>
        <dbReference type="Proteomes" id="UP001322138"/>
    </source>
</evidence>
<sequence length="512" mass="56158">MPSAHSVYSATITSGCEGVRMPEVVQPMVAGLHQAPPPSASITTLTQTTLTQTATTSFDSISTVSEHSTASSCLSPSALFRYVKQSKYVCNVFRYFQFSTCVLQRDRRRCAKSGNMVFALGGFLIACIALWSTIRAMEDGRKAVSLAEWTARKDFFEYCHSTGYKEDSCDKIKTTSLGPPPLSGMRLKARMLQQTVTKRFDTFPGSLVILAGFPLMMSVWVSSRKALRKPFRNRPCSNPVILQYELGMLATTDRTQFIQTNRKVLVPKSRKPLALTTGKQVTPALIVSPLDGISGSFDFSLPAGVAVGKSFDFEHPPYPLQHNLGASSALEKGIHNPTHRRKTRNQSSLATVPVALTPKSQLLLSLAPCQICSSKLDPIVSDELLTCYPEHKKSHFAAWCWPCSAKIVRSQLALDSYLTCGHMTCGKPPPKGLHEDIGSFLMESEQESGTVDCGGGKCESAGPSIIKRNWNLYGHTSYDAQLIRTGTYMGRKGKGASWFNVGGGVICRWDYY</sequence>
<feature type="transmembrane region" description="Helical" evidence="1">
    <location>
        <begin position="203"/>
        <end position="222"/>
    </location>
</feature>
<keyword evidence="1" id="KW-1133">Transmembrane helix</keyword>
<feature type="transmembrane region" description="Helical" evidence="1">
    <location>
        <begin position="115"/>
        <end position="134"/>
    </location>
</feature>
<keyword evidence="1" id="KW-0472">Membrane</keyword>
<evidence type="ECO:0000256" key="1">
    <source>
        <dbReference type="SAM" id="Phobius"/>
    </source>
</evidence>
<dbReference type="EMBL" id="JAFFGZ010000008">
    <property type="protein sequence ID" value="KAK4640619.1"/>
    <property type="molecule type" value="Genomic_DNA"/>
</dbReference>
<name>A0ABR0FC10_9PEZI</name>